<dbReference type="GO" id="GO:0008168">
    <property type="term" value="F:methyltransferase activity"/>
    <property type="evidence" value="ECO:0007669"/>
    <property type="project" value="UniProtKB-KW"/>
</dbReference>
<dbReference type="CDD" id="cd02440">
    <property type="entry name" value="AdoMet_MTases"/>
    <property type="match status" value="1"/>
</dbReference>
<keyword evidence="1" id="KW-0808">Transferase</keyword>
<dbReference type="GO" id="GO:0032259">
    <property type="term" value="P:methylation"/>
    <property type="evidence" value="ECO:0007669"/>
    <property type="project" value="UniProtKB-KW"/>
</dbReference>
<dbReference type="Proteomes" id="UP000642284">
    <property type="component" value="Unassembled WGS sequence"/>
</dbReference>
<dbReference type="Pfam" id="PF13489">
    <property type="entry name" value="Methyltransf_23"/>
    <property type="match status" value="1"/>
</dbReference>
<comment type="caution">
    <text evidence="2">The sequence shown here is derived from an EMBL/GenBank/DDBJ whole genome shotgun (WGS) entry which is preliminary data.</text>
</comment>
<dbReference type="InterPro" id="IPR029063">
    <property type="entry name" value="SAM-dependent_MTases_sf"/>
</dbReference>
<sequence>MDDFYTALFHGHVKPSGIMNFLQHQYIAERCKPGADVVDVCCGRGLQLPTLYKSAPHIASYTGLDIAPENLREARAMVGRLEEHYQSTFSVDWATTDVSEPWPASVPLADVMINTSAFEHLPRERGVLCLRQMADHLAPGGVLYLSTPESPGPAPRPLQYRVHVYEWNREELEPELDAAGLEIIEALGLLPAGGEVVSAALGERFGAGAAALFARLQDVVPEAFLAPLASAAVPEAASEILYVCRRRA</sequence>
<dbReference type="PANTHER" id="PTHR43861">
    <property type="entry name" value="TRANS-ACONITATE 2-METHYLTRANSFERASE-RELATED"/>
    <property type="match status" value="1"/>
</dbReference>
<protein>
    <submittedName>
        <fullName evidence="2">Class I SAM-dependent methyltransferase</fullName>
    </submittedName>
</protein>
<evidence type="ECO:0000313" key="3">
    <source>
        <dbReference type="Proteomes" id="UP000642284"/>
    </source>
</evidence>
<dbReference type="Gene3D" id="3.40.50.150">
    <property type="entry name" value="Vaccinia Virus protein VP39"/>
    <property type="match status" value="1"/>
</dbReference>
<proteinExistence type="predicted"/>
<keyword evidence="3" id="KW-1185">Reference proteome</keyword>
<evidence type="ECO:0000313" key="2">
    <source>
        <dbReference type="EMBL" id="MBC9718434.1"/>
    </source>
</evidence>
<keyword evidence="2" id="KW-0489">Methyltransferase</keyword>
<organism evidence="2 3">
    <name type="scientific">Streptomyces polyasparticus</name>
    <dbReference type="NCBI Taxonomy" id="2767826"/>
    <lineage>
        <taxon>Bacteria</taxon>
        <taxon>Bacillati</taxon>
        <taxon>Actinomycetota</taxon>
        <taxon>Actinomycetes</taxon>
        <taxon>Kitasatosporales</taxon>
        <taxon>Streptomycetaceae</taxon>
        <taxon>Streptomyces</taxon>
    </lineage>
</organism>
<dbReference type="RefSeq" id="WP_187818866.1">
    <property type="nucleotide sequence ID" value="NZ_JACTVJ010000026.1"/>
</dbReference>
<dbReference type="SUPFAM" id="SSF53335">
    <property type="entry name" value="S-adenosyl-L-methionine-dependent methyltransferases"/>
    <property type="match status" value="1"/>
</dbReference>
<evidence type="ECO:0000256" key="1">
    <source>
        <dbReference type="ARBA" id="ARBA00022679"/>
    </source>
</evidence>
<dbReference type="PANTHER" id="PTHR43861:SF3">
    <property type="entry name" value="PUTATIVE (AFU_ORTHOLOGUE AFUA_2G14390)-RELATED"/>
    <property type="match status" value="1"/>
</dbReference>
<gene>
    <name evidence="2" type="ORF">H9Y04_38515</name>
</gene>
<dbReference type="EMBL" id="JACTVJ010000026">
    <property type="protein sequence ID" value="MBC9718434.1"/>
    <property type="molecule type" value="Genomic_DNA"/>
</dbReference>
<accession>A0ABR7SUG1</accession>
<reference evidence="2 3" key="1">
    <citation type="submission" date="2020-08" db="EMBL/GenBank/DDBJ databases">
        <title>Genemic of Streptomyces polyaspartic.</title>
        <authorList>
            <person name="Liu W."/>
        </authorList>
    </citation>
    <scope>NUCLEOTIDE SEQUENCE [LARGE SCALE GENOMIC DNA]</scope>
    <source>
        <strain evidence="2 3">TRM66268-LWL</strain>
    </source>
</reference>
<name>A0ABR7SUG1_9ACTN</name>